<dbReference type="RefSeq" id="WP_307249214.1">
    <property type="nucleotide sequence ID" value="NZ_JAUSQZ010000001.1"/>
</dbReference>
<comment type="similarity">
    <text evidence="1">Belongs to the short-chain dehydrogenases/reductases (SDR) family.</text>
</comment>
<dbReference type="EMBL" id="JAUSQZ010000001">
    <property type="protein sequence ID" value="MDP9830233.1"/>
    <property type="molecule type" value="Genomic_DNA"/>
</dbReference>
<dbReference type="PRINTS" id="PR00081">
    <property type="entry name" value="GDHRDH"/>
</dbReference>
<dbReference type="SUPFAM" id="SSF51735">
    <property type="entry name" value="NAD(P)-binding Rossmann-fold domains"/>
    <property type="match status" value="1"/>
</dbReference>
<accession>A0ABT9PC03</accession>
<evidence type="ECO:0000256" key="2">
    <source>
        <dbReference type="ARBA" id="ARBA00023002"/>
    </source>
</evidence>
<organism evidence="3 4">
    <name type="scientific">Kineosporia succinea</name>
    <dbReference type="NCBI Taxonomy" id="84632"/>
    <lineage>
        <taxon>Bacteria</taxon>
        <taxon>Bacillati</taxon>
        <taxon>Actinomycetota</taxon>
        <taxon>Actinomycetes</taxon>
        <taxon>Kineosporiales</taxon>
        <taxon>Kineosporiaceae</taxon>
        <taxon>Kineosporia</taxon>
    </lineage>
</organism>
<proteinExistence type="inferred from homology"/>
<dbReference type="Proteomes" id="UP001235712">
    <property type="component" value="Unassembled WGS sequence"/>
</dbReference>
<keyword evidence="2" id="KW-0560">Oxidoreductase</keyword>
<sequence>MTGHRLLVTGAANGIGAATVRAARAQGWDVAGLDRSFPGETPHLTAALTADLGTDASTVAAFTELDQVWPEGPTAVVHCAGVYRVEPTSDLTAEAWDQVFGINARGSFLVARESARRMRAGGSLVLMSSLGAERGDAHEPSAAYSASKGAIVSLTRQLSAEWGPLGIRVNAVSPGVIDTAMTSLTDDPDAAAEFFAARVPLRRIGTADEVAQVCLFLASAAAGYVSGAIVPVDGGAAIS</sequence>
<name>A0ABT9PC03_9ACTN</name>
<comment type="caution">
    <text evidence="3">The sequence shown here is derived from an EMBL/GenBank/DDBJ whole genome shotgun (WGS) entry which is preliminary data.</text>
</comment>
<dbReference type="CDD" id="cd05233">
    <property type="entry name" value="SDR_c"/>
    <property type="match status" value="1"/>
</dbReference>
<evidence type="ECO:0000313" key="4">
    <source>
        <dbReference type="Proteomes" id="UP001235712"/>
    </source>
</evidence>
<dbReference type="PANTHER" id="PTHR43639:SF1">
    <property type="entry name" value="SHORT-CHAIN DEHYDROGENASE_REDUCTASE FAMILY PROTEIN"/>
    <property type="match status" value="1"/>
</dbReference>
<dbReference type="Pfam" id="PF13561">
    <property type="entry name" value="adh_short_C2"/>
    <property type="match status" value="1"/>
</dbReference>
<gene>
    <name evidence="3" type="ORF">J2S57_005982</name>
</gene>
<dbReference type="InterPro" id="IPR002347">
    <property type="entry name" value="SDR_fam"/>
</dbReference>
<reference evidence="3 4" key="1">
    <citation type="submission" date="2023-07" db="EMBL/GenBank/DDBJ databases">
        <title>Sequencing the genomes of 1000 actinobacteria strains.</title>
        <authorList>
            <person name="Klenk H.-P."/>
        </authorList>
    </citation>
    <scope>NUCLEOTIDE SEQUENCE [LARGE SCALE GENOMIC DNA]</scope>
    <source>
        <strain evidence="3 4">DSM 44388</strain>
    </source>
</reference>
<keyword evidence="4" id="KW-1185">Reference proteome</keyword>
<dbReference type="Gene3D" id="3.40.50.720">
    <property type="entry name" value="NAD(P)-binding Rossmann-like Domain"/>
    <property type="match status" value="1"/>
</dbReference>
<dbReference type="InterPro" id="IPR036291">
    <property type="entry name" value="NAD(P)-bd_dom_sf"/>
</dbReference>
<dbReference type="PANTHER" id="PTHR43639">
    <property type="entry name" value="OXIDOREDUCTASE, SHORT-CHAIN DEHYDROGENASE/REDUCTASE FAMILY (AFU_ORTHOLOGUE AFUA_5G02870)"/>
    <property type="match status" value="1"/>
</dbReference>
<evidence type="ECO:0000256" key="1">
    <source>
        <dbReference type="ARBA" id="ARBA00006484"/>
    </source>
</evidence>
<protein>
    <submittedName>
        <fullName evidence="3">NAD(P)-dependent dehydrogenase (Short-subunit alcohol dehydrogenase family)</fullName>
    </submittedName>
</protein>
<evidence type="ECO:0000313" key="3">
    <source>
        <dbReference type="EMBL" id="MDP9830233.1"/>
    </source>
</evidence>